<dbReference type="Gene3D" id="2.60.40.10">
    <property type="entry name" value="Immunoglobulins"/>
    <property type="match status" value="1"/>
</dbReference>
<gene>
    <name evidence="2" type="ORF">KJ970_02455</name>
</gene>
<evidence type="ECO:0000313" key="3">
    <source>
        <dbReference type="Proteomes" id="UP000777784"/>
    </source>
</evidence>
<protein>
    <submittedName>
        <fullName evidence="2">T9SS type A sorting domain-containing protein</fullName>
    </submittedName>
</protein>
<reference evidence="2" key="1">
    <citation type="submission" date="2021-05" db="EMBL/GenBank/DDBJ databases">
        <title>Energy efficiency and biological interactions define the core microbiome of deep oligotrophic groundwater.</title>
        <authorList>
            <person name="Mehrshad M."/>
            <person name="Lopez-Fernandez M."/>
            <person name="Bell E."/>
            <person name="Bernier-Latmani R."/>
            <person name="Bertilsson S."/>
            <person name="Dopson M."/>
        </authorList>
    </citation>
    <scope>NUCLEOTIDE SEQUENCE</scope>
    <source>
        <strain evidence="2">Modern_marine.mb.64</strain>
    </source>
</reference>
<dbReference type="Gene3D" id="2.60.120.200">
    <property type="match status" value="1"/>
</dbReference>
<dbReference type="InterPro" id="IPR025965">
    <property type="entry name" value="FlgD/Vpr_Ig-like"/>
</dbReference>
<dbReference type="EMBL" id="JAHJDP010000018">
    <property type="protein sequence ID" value="MBU2689760.1"/>
    <property type="molecule type" value="Genomic_DNA"/>
</dbReference>
<accession>A0A948RRY1</accession>
<sequence length="1315" mass="145983">MSLYRTSADSVSMGLVDFDNDALTPSGSPLEFPKDNMGGLAPRVYWSFDTDFSARNYSHVIEEWEGDPHGPLALGDVTIDPTGGRFGGAAFFERDSLEYVTISSIYPLISPGEDYSYSAWYRDANGDVPDDTRQFILETFGPGGDYAITASFGLRDDGAGGDYAEVWTQHEGAGSGSSEFEFEDAWPSGWHNIIVTCQESGGQAHLEVYYDGKNLGSFTDAWPPAITGGLIIGGHRDGIGRNWDGWIDDVAFWDRVLTEDEIATLQSHSVLGPYPQFQQLDLAYGDFDGDDRDDVVAVYSRQSGPAHNQSLWIVVPAIQDGVIDFDADATTWTEVGCQTIVHEFSTSPGNLRIISGNFDEDEESEFALSYVWCSEPPLFYTWTMEIDSTTRIPSLTLVMAAGGGTARLEESAQADIAAVDLDRDGKDELIHVSNWTTDYYLYHHLQIASLIDGTWTTVESLYGGSDWPEGSWEREVSIQGTNRYDRDRLVCDAGMVQTESGSQPYIVVAAGRRWWDLSLDRTGGNDAIWWLFKVDTTTEPQWTITYQTQHNLGNTDWDDGLPHWKFGTQSLGIDTGDIDFDGDDEVVLAATGLLRVYDIVNNAGTLEFDQVATWPRVAPLNDPSHRVVQIIDLDADPSRSAPEDWQPEIVFQDWSSTTAPMHLRTHVLRPVLEAQPAGEDTAYVVVGLEQVDELEHTDVTEVGGSIAVLGGDIDGDAFRIGPYKHHENVVALVPTVILNAPPILLDVLPETPPAEADTVDLSDCYLSGDECDFVAIYEESQSSTYSTSTEFKPGWGPSDGWFAKESWLEKLWGKVDDTFVEDYGDDFANSEFESRTIQLGTEISATTNGDKIHAALTVWDVYEYQMLAFGDSVAQIAVVVPQDAQISEWSTPDNWMNNYGNAQDDWYRLEHEAGNLMSYPSDLGVGELDLLKGQSGLISDNPGGGTPYHFSFAQEDYAQSTADTVQSSGFILGHLVDLAGGLIDLTGEYRSKTAGSYTTSLLTNLSIDVWFGFNARSGWDYRVRPRAFWRNGVLNVDYEVDFEDYKWEQQYRQLPDPGFILPHRYDGVWDPFYDGYNLYHSPDVVVTAPSILSNRPFAKVGETVTISADVRNFSLASCLDSVVVEFYLWKEDWDEAVVLGSAETDTITVRGRAPAVSIDWEVPTWVDTEMRLYARIDPTSAELPGGLIEEIHENNNIGYTILITDGDGSGPPTSGVQTVEWLPSAFALRQNRPNPLRQSTVFEFRQPVNARTSLRVYDVAGRMVKTLADGPYPAGIHTLRWDGRDTEGNRAASGVYFYKMESGDFRQTRKLIILR</sequence>
<evidence type="ECO:0000259" key="1">
    <source>
        <dbReference type="Pfam" id="PF13860"/>
    </source>
</evidence>
<dbReference type="InterPro" id="IPR013783">
    <property type="entry name" value="Ig-like_fold"/>
</dbReference>
<dbReference type="Gene3D" id="2.60.40.4070">
    <property type="match status" value="1"/>
</dbReference>
<proteinExistence type="predicted"/>
<comment type="caution">
    <text evidence="2">The sequence shown here is derived from an EMBL/GenBank/DDBJ whole genome shotgun (WGS) entry which is preliminary data.</text>
</comment>
<dbReference type="SUPFAM" id="SSF69318">
    <property type="entry name" value="Integrin alpha N-terminal domain"/>
    <property type="match status" value="1"/>
</dbReference>
<dbReference type="SUPFAM" id="SSF49899">
    <property type="entry name" value="Concanavalin A-like lectins/glucanases"/>
    <property type="match status" value="1"/>
</dbReference>
<dbReference type="NCBIfam" id="TIGR04183">
    <property type="entry name" value="Por_Secre_tail"/>
    <property type="match status" value="1"/>
</dbReference>
<dbReference type="Proteomes" id="UP000777784">
    <property type="component" value="Unassembled WGS sequence"/>
</dbReference>
<dbReference type="InterPro" id="IPR028994">
    <property type="entry name" value="Integrin_alpha_N"/>
</dbReference>
<organism evidence="2 3">
    <name type="scientific">Eiseniibacteriota bacterium</name>
    <dbReference type="NCBI Taxonomy" id="2212470"/>
    <lineage>
        <taxon>Bacteria</taxon>
        <taxon>Candidatus Eiseniibacteriota</taxon>
    </lineage>
</organism>
<dbReference type="Pfam" id="PF13385">
    <property type="entry name" value="Laminin_G_3"/>
    <property type="match status" value="1"/>
</dbReference>
<evidence type="ECO:0000313" key="2">
    <source>
        <dbReference type="EMBL" id="MBU2689760.1"/>
    </source>
</evidence>
<dbReference type="InterPro" id="IPR026444">
    <property type="entry name" value="Secre_tail"/>
</dbReference>
<dbReference type="InterPro" id="IPR013320">
    <property type="entry name" value="ConA-like_dom_sf"/>
</dbReference>
<feature type="domain" description="FlgD/Vpr Ig-like" evidence="1">
    <location>
        <begin position="1249"/>
        <end position="1302"/>
    </location>
</feature>
<dbReference type="Pfam" id="PF13860">
    <property type="entry name" value="FlgD_ig"/>
    <property type="match status" value="1"/>
</dbReference>
<name>A0A948RRY1_UNCEI</name>